<keyword evidence="2" id="KW-1185">Reference proteome</keyword>
<evidence type="ECO:0000313" key="1">
    <source>
        <dbReference type="EMBL" id="MCC8396807.1"/>
    </source>
</evidence>
<name>A0ABS8K3T1_9BURK</name>
<protein>
    <submittedName>
        <fullName evidence="1">YfiR family protein</fullName>
    </submittedName>
</protein>
<reference evidence="1 2" key="1">
    <citation type="submission" date="2021-11" db="EMBL/GenBank/DDBJ databases">
        <authorList>
            <person name="Oh E.-T."/>
            <person name="Kim S.-B."/>
        </authorList>
    </citation>
    <scope>NUCLEOTIDE SEQUENCE [LARGE SCALE GENOMIC DNA]</scope>
    <source>
        <strain evidence="1 2">MMS20-SJTR3</strain>
    </source>
</reference>
<organism evidence="1 2">
    <name type="scientific">Paraburkholderia sejongensis</name>
    <dbReference type="NCBI Taxonomy" id="2886946"/>
    <lineage>
        <taxon>Bacteria</taxon>
        <taxon>Pseudomonadati</taxon>
        <taxon>Pseudomonadota</taxon>
        <taxon>Betaproteobacteria</taxon>
        <taxon>Burkholderiales</taxon>
        <taxon>Burkholderiaceae</taxon>
        <taxon>Paraburkholderia</taxon>
    </lineage>
</organism>
<comment type="caution">
    <text evidence="1">The sequence shown here is derived from an EMBL/GenBank/DDBJ whole genome shotgun (WGS) entry which is preliminary data.</text>
</comment>
<accession>A0ABS8K3T1</accession>
<proteinExistence type="predicted"/>
<dbReference type="EMBL" id="JAJITD010000021">
    <property type="protein sequence ID" value="MCC8396807.1"/>
    <property type="molecule type" value="Genomic_DNA"/>
</dbReference>
<gene>
    <name evidence="1" type="ORF">LJ656_29885</name>
</gene>
<dbReference type="InterPro" id="IPR025293">
    <property type="entry name" value="YfiR/HmsC-like"/>
</dbReference>
<sequence length="165" mass="18142">MPAACAFAERLDRGDIDAPPNVTRAVLDIISYARWPVQPDVYRLCIAGSTEYLRDMTVQTNAVAGRPVQMRDLDLRGEPLLSNCDVVYLGALPGEARKNLLAGSRQLKILTIEERGEDCTDTAMFSLRALGNRLSLKVNLDAIARSGIKINPNVLLLGRRKPVQP</sequence>
<dbReference type="Proteomes" id="UP001431019">
    <property type="component" value="Unassembled WGS sequence"/>
</dbReference>
<dbReference type="Pfam" id="PF13689">
    <property type="entry name" value="DUF4154"/>
    <property type="match status" value="1"/>
</dbReference>
<evidence type="ECO:0000313" key="2">
    <source>
        <dbReference type="Proteomes" id="UP001431019"/>
    </source>
</evidence>